<dbReference type="RefSeq" id="WP_425286993.1">
    <property type="nucleotide sequence ID" value="NZ_FNNH01000022.1"/>
</dbReference>
<proteinExistence type="predicted"/>
<evidence type="ECO:0000313" key="1">
    <source>
        <dbReference type="EMBL" id="SDW68774.1"/>
    </source>
</evidence>
<sequence>GPESSGVRTQFLKRMVEFADTTGKIIQLLYYPPYHSKYNPIERCGGIWEQHWNGAQLVDTATMLAWAKSMTWKGSHPMVKLSRRLYQKGVSLSRKAMREIEARLERNPLLPKWDILIRPT</sequence>
<feature type="non-terminal residue" evidence="1">
    <location>
        <position position="1"/>
    </location>
</feature>
<evidence type="ECO:0000313" key="2">
    <source>
        <dbReference type="Proteomes" id="UP000183454"/>
    </source>
</evidence>
<dbReference type="InterPro" id="IPR011518">
    <property type="entry name" value="Transposase_36"/>
</dbReference>
<dbReference type="Proteomes" id="UP000183454">
    <property type="component" value="Unassembled WGS sequence"/>
</dbReference>
<dbReference type="AlphaFoldDB" id="A0A1H2VLD7"/>
<name>A0A1H2VLD7_9PROT</name>
<dbReference type="Pfam" id="PF07592">
    <property type="entry name" value="DDE_Tnp_ISAZ013"/>
    <property type="match status" value="1"/>
</dbReference>
<dbReference type="EMBL" id="FNNH01000022">
    <property type="protein sequence ID" value="SDW68774.1"/>
    <property type="molecule type" value="Genomic_DNA"/>
</dbReference>
<protein>
    <submittedName>
        <fullName evidence="1">Rhodopirellula transposase DDE domain-containing protein</fullName>
    </submittedName>
</protein>
<accession>A0A1H2VLD7</accession>
<gene>
    <name evidence="1" type="ORF">SAMN05421882_102236</name>
</gene>
<organism evidence="1 2">
    <name type="scientific">Nitrosomonas communis</name>
    <dbReference type="NCBI Taxonomy" id="44574"/>
    <lineage>
        <taxon>Bacteria</taxon>
        <taxon>Pseudomonadati</taxon>
        <taxon>Pseudomonadota</taxon>
        <taxon>Betaproteobacteria</taxon>
        <taxon>Nitrosomonadales</taxon>
        <taxon>Nitrosomonadaceae</taxon>
        <taxon>Nitrosomonas</taxon>
    </lineage>
</organism>
<reference evidence="1 2" key="1">
    <citation type="submission" date="2016-10" db="EMBL/GenBank/DDBJ databases">
        <authorList>
            <person name="de Groot N.N."/>
        </authorList>
    </citation>
    <scope>NUCLEOTIDE SEQUENCE [LARGE SCALE GENOMIC DNA]</scope>
    <source>
        <strain evidence="1 2">Nm110</strain>
    </source>
</reference>